<dbReference type="STRING" id="1156935.QWE_05873"/>
<dbReference type="InterPro" id="IPR027417">
    <property type="entry name" value="P-loop_NTPase"/>
</dbReference>
<dbReference type="Proteomes" id="UP000007123">
    <property type="component" value="Unassembled WGS sequence"/>
</dbReference>
<keyword evidence="3" id="KW-1185">Reference proteome</keyword>
<reference evidence="2 3" key="1">
    <citation type="journal article" date="2012" name="J. Bacteriol.">
        <title>Draft Genome Sequence of Agrobacterium albertimagni Strain AOL15.</title>
        <authorList>
            <person name="Trimble W.L."/>
            <person name="Phung le T."/>
            <person name="Meyer F."/>
            <person name="Gilbert J.A."/>
            <person name="Silver S."/>
        </authorList>
    </citation>
    <scope>NUCLEOTIDE SEQUENCE [LARGE SCALE GENOMIC DNA]</scope>
    <source>
        <strain evidence="2 3">AOL15</strain>
    </source>
</reference>
<feature type="region of interest" description="Disordered" evidence="1">
    <location>
        <begin position="1"/>
        <end position="34"/>
    </location>
</feature>
<protein>
    <submittedName>
        <fullName evidence="2">Putative ATPase, RecA family protein</fullName>
    </submittedName>
</protein>
<accession>K2Q5U6</accession>
<evidence type="ECO:0000256" key="1">
    <source>
        <dbReference type="SAM" id="MobiDB-lite"/>
    </source>
</evidence>
<dbReference type="PATRIC" id="fig|1156935.5.peg.1182"/>
<comment type="caution">
    <text evidence="2">The sequence shown here is derived from an EMBL/GenBank/DDBJ whole genome shotgun (WGS) entry which is preliminary data.</text>
</comment>
<dbReference type="EMBL" id="ALJF01000004">
    <property type="protein sequence ID" value="EKF60570.1"/>
    <property type="molecule type" value="Genomic_DNA"/>
</dbReference>
<proteinExistence type="predicted"/>
<name>K2Q5U6_9HYPH</name>
<sequence>MDTAVTLASKTAENNSLSTADQAEQEGKAQHSPAPELLPVHQRARALDARGYGKLMLPLIPCGSYVSGQSRPANGKVPGEWNGTNWRNAWNWTKAPPIGLGTWKTLPAGTGIGVRTGFGLVAFDSDIKVDPSSMAPHDVQARRLAAEIRNVLAERFGLSAKGMPRRERSNSTSAVYFARTEDELFKEVMTFEAAGHRHQLEFLATGQQVVVSGMHESGVPQMNTLTEHNLSHLPLVDEQGVSVIFARIREKAEALGYAVNVKPSRKPGTVSAKVRDPITRAALERKRDWLPDVLGLGLNVGNDEGELRIGADHLDRELEEDLTIYPDGIYDWGTRRAHNPVSLICEFGEIDDEGEIHFGGAPEYRPGDGEVYEVADDSARRPTPAQAVTWLCRRLGSDNFPTYAGSADWKSASLTVAQAMGYNAADLEIARVFEFVDWQGFGKREPGSWDADDIRDNGGLLASLRISNPATFTSLVDRWATLSDRGLSVAKVEELIAEGFQAEPQAVERAPKAAAELPPLGWIDPSRDWQGIEPLAREWEVEGWIPRGEVTLLYGDGGIGKTLLAHQYATAAATGRSWLGQITRPARVMCVFCEDSAAELHRRQIDINRSLGVSLSELGNLRLVSRNFQDNFIATFDRKSQTLAKTAFWHQIREDAIAFDADVLILDTIADIYAGSEIDRVLVNDFVKRFLGGLGRSIGGSVIALGHPSAAGKSSGDGTSGSTGWNNASRSRLYLQYPGKAKSGDIRQLTNMKLNYGAKGAGLKLRWNRGAFDVLAGSAPAVLRDASASGAIPSLNDAAESAVVSALLEMPGVPMSDKPRSVHFAPRVLERRASDILAAFSVDDITSALHRLEARGAIRFDAIGRNDQRQRQFGYIVIPDKVSAKASPDAGVFE</sequence>
<organism evidence="2 3">
    <name type="scientific">Agrobacterium albertimagni AOL15</name>
    <dbReference type="NCBI Taxonomy" id="1156935"/>
    <lineage>
        <taxon>Bacteria</taxon>
        <taxon>Pseudomonadati</taxon>
        <taxon>Pseudomonadota</taxon>
        <taxon>Alphaproteobacteria</taxon>
        <taxon>Hyphomicrobiales</taxon>
        <taxon>Rhizobiaceae</taxon>
        <taxon>Rhizobium/Agrobacterium group</taxon>
        <taxon>Agrobacterium</taxon>
    </lineage>
</organism>
<dbReference type="Gene3D" id="3.40.50.300">
    <property type="entry name" value="P-loop containing nucleotide triphosphate hydrolases"/>
    <property type="match status" value="1"/>
</dbReference>
<gene>
    <name evidence="2" type="ORF">QWE_05873</name>
</gene>
<evidence type="ECO:0000313" key="2">
    <source>
        <dbReference type="EMBL" id="EKF60570.1"/>
    </source>
</evidence>
<dbReference type="Pfam" id="PF13481">
    <property type="entry name" value="AAA_25"/>
    <property type="match status" value="1"/>
</dbReference>
<evidence type="ECO:0000313" key="3">
    <source>
        <dbReference type="Proteomes" id="UP000007123"/>
    </source>
</evidence>
<dbReference type="SUPFAM" id="SSF52540">
    <property type="entry name" value="P-loop containing nucleoside triphosphate hydrolases"/>
    <property type="match status" value="1"/>
</dbReference>
<dbReference type="eggNOG" id="COG3598">
    <property type="taxonomic scope" value="Bacteria"/>
</dbReference>
<feature type="compositionally biased region" description="Polar residues" evidence="1">
    <location>
        <begin position="1"/>
        <end position="22"/>
    </location>
</feature>
<dbReference type="AlphaFoldDB" id="K2Q5U6"/>